<organism evidence="4 5">
    <name type="scientific">Paenibacillus flagellatus</name>
    <dbReference type="NCBI Taxonomy" id="2211139"/>
    <lineage>
        <taxon>Bacteria</taxon>
        <taxon>Bacillati</taxon>
        <taxon>Bacillota</taxon>
        <taxon>Bacilli</taxon>
        <taxon>Bacillales</taxon>
        <taxon>Paenibacillaceae</taxon>
        <taxon>Paenibacillus</taxon>
    </lineage>
</organism>
<feature type="transmembrane region" description="Helical" evidence="3">
    <location>
        <begin position="559"/>
        <end position="580"/>
    </location>
</feature>
<accession>A0A2V5K6Y3</accession>
<dbReference type="EMBL" id="QJVJ01000004">
    <property type="protein sequence ID" value="PYI55209.1"/>
    <property type="molecule type" value="Genomic_DNA"/>
</dbReference>
<protein>
    <submittedName>
        <fullName evidence="4">Uncharacterized protein</fullName>
    </submittedName>
</protein>
<keyword evidence="3" id="KW-0472">Membrane</keyword>
<gene>
    <name evidence="4" type="ORF">DLM86_11845</name>
</gene>
<comment type="cofactor">
    <cofactor evidence="1">
        <name>FMN</name>
        <dbReference type="ChEBI" id="CHEBI:58210"/>
    </cofactor>
</comment>
<dbReference type="GO" id="GO:0009220">
    <property type="term" value="P:pyrimidine ribonucleotide biosynthetic process"/>
    <property type="evidence" value="ECO:0007669"/>
    <property type="project" value="TreeGrafter"/>
</dbReference>
<evidence type="ECO:0000256" key="2">
    <source>
        <dbReference type="ARBA" id="ARBA00004725"/>
    </source>
</evidence>
<evidence type="ECO:0000313" key="4">
    <source>
        <dbReference type="EMBL" id="PYI55209.1"/>
    </source>
</evidence>
<feature type="transmembrane region" description="Helical" evidence="3">
    <location>
        <begin position="434"/>
        <end position="453"/>
    </location>
</feature>
<evidence type="ECO:0000256" key="1">
    <source>
        <dbReference type="ARBA" id="ARBA00001917"/>
    </source>
</evidence>
<keyword evidence="3" id="KW-1133">Transmembrane helix</keyword>
<dbReference type="RefSeq" id="WP_110840203.1">
    <property type="nucleotide sequence ID" value="NZ_QJVJ01000004.1"/>
</dbReference>
<dbReference type="InterPro" id="IPR013785">
    <property type="entry name" value="Aldolase_TIM"/>
</dbReference>
<keyword evidence="5" id="KW-1185">Reference proteome</keyword>
<feature type="transmembrane region" description="Helical" evidence="3">
    <location>
        <begin position="404"/>
        <end position="422"/>
    </location>
</feature>
<sequence length="647" mass="70708">MPDWSYRTLFRPLLFAMPSRTARAVTLGAMGALSRLPGGTLLIKTLGHMDRYRDLESDRLGGLRTGYPVGLGGPVDAHGQAPAALAQFGFGYVEVGPVTPEPIAGGGPIVLDAEREELHYPVRHESDGIEAVLARERANAGKRRQPLLFRLRHMPQSDSRRAAAEVSGMVERTKELADGVILDTFDERWTEEEWFAAAEETIGAARRMLGEGAPVFVYVPLDMPDDRLESLLARRRERGRLDDGLVIGDTIRAGDLYAVGRSGLAPTRRKLRLIREYDAACPVIATGGVHEPAEAVTLVREGADYVQLHSGLVFAGPGLPKRINEAILHDAMRGKKPPEPETFWQGWGWMFLLGIGMIVGGVIAFLIAATTVVLPYDEAYLGAHRHELHEGNGNVLPFMSHDRITLAGTMVSIGILYAQFARHGLRRRLHWTKTALLVSGIVGFSSFFLYLGYGYFDPLHALAAAVLLPMFMLAMRREADDPPRTPANLRSDRLWRRAQWGQLMLVSLGFALALGGGVISIVGITHVFVPQDIDYIGATAEELSRINPRLVPLIAHDRAGFGGALLSDALALLAAALWGVRQGERWLWWTLLVGGLPGFAAGFGVHAAIGYGDFVHLLPAYFAFALFVAGLVLLYPYMTKPVPASEE</sequence>
<comment type="caution">
    <text evidence="4">The sequence shown here is derived from an EMBL/GenBank/DDBJ whole genome shotgun (WGS) entry which is preliminary data.</text>
</comment>
<reference evidence="4 5" key="1">
    <citation type="submission" date="2018-05" db="EMBL/GenBank/DDBJ databases">
        <title>Paenibacillus flagellatus sp. nov., isolated from selenium mineral soil.</title>
        <authorList>
            <person name="Dai X."/>
        </authorList>
    </citation>
    <scope>NUCLEOTIDE SEQUENCE [LARGE SCALE GENOMIC DNA]</scope>
    <source>
        <strain evidence="4 5">DXL2</strain>
    </source>
</reference>
<keyword evidence="3" id="KW-0812">Transmembrane</keyword>
<feature type="transmembrane region" description="Helical" evidence="3">
    <location>
        <begin position="503"/>
        <end position="529"/>
    </location>
</feature>
<dbReference type="InterPro" id="IPR050074">
    <property type="entry name" value="DHO_dehydrogenase"/>
</dbReference>
<dbReference type="OrthoDB" id="9802377at2"/>
<dbReference type="PANTHER" id="PTHR48109">
    <property type="entry name" value="DIHYDROOROTATE DEHYDROGENASE (QUINONE), MITOCHONDRIAL-RELATED"/>
    <property type="match status" value="1"/>
</dbReference>
<evidence type="ECO:0000313" key="5">
    <source>
        <dbReference type="Proteomes" id="UP000247476"/>
    </source>
</evidence>
<evidence type="ECO:0000256" key="3">
    <source>
        <dbReference type="SAM" id="Phobius"/>
    </source>
</evidence>
<dbReference type="GO" id="GO:0004152">
    <property type="term" value="F:dihydroorotate dehydrogenase activity"/>
    <property type="evidence" value="ECO:0007669"/>
    <property type="project" value="TreeGrafter"/>
</dbReference>
<dbReference type="PANTHER" id="PTHR48109:SF4">
    <property type="entry name" value="DIHYDROOROTATE DEHYDROGENASE (QUINONE), MITOCHONDRIAL"/>
    <property type="match status" value="1"/>
</dbReference>
<dbReference type="Proteomes" id="UP000247476">
    <property type="component" value="Unassembled WGS sequence"/>
</dbReference>
<comment type="pathway">
    <text evidence="2">Pyrimidine metabolism; UMP biosynthesis via de novo pathway.</text>
</comment>
<feature type="transmembrane region" description="Helical" evidence="3">
    <location>
        <begin position="349"/>
        <end position="374"/>
    </location>
</feature>
<proteinExistence type="predicted"/>
<dbReference type="Gene3D" id="3.20.20.70">
    <property type="entry name" value="Aldolase class I"/>
    <property type="match status" value="1"/>
</dbReference>
<dbReference type="GO" id="GO:0006207">
    <property type="term" value="P:'de novo' pyrimidine nucleobase biosynthetic process"/>
    <property type="evidence" value="ECO:0007669"/>
    <property type="project" value="TreeGrafter"/>
</dbReference>
<dbReference type="SUPFAM" id="SSF51395">
    <property type="entry name" value="FMN-linked oxidoreductases"/>
    <property type="match status" value="1"/>
</dbReference>
<dbReference type="AlphaFoldDB" id="A0A2V5K6Y3"/>
<feature type="transmembrane region" description="Helical" evidence="3">
    <location>
        <begin position="615"/>
        <end position="635"/>
    </location>
</feature>
<name>A0A2V5K6Y3_9BACL</name>
<feature type="transmembrane region" description="Helical" evidence="3">
    <location>
        <begin position="459"/>
        <end position="475"/>
    </location>
</feature>
<feature type="transmembrane region" description="Helical" evidence="3">
    <location>
        <begin position="587"/>
        <end position="609"/>
    </location>
</feature>